<keyword evidence="1 2" id="KW-0238">DNA-binding</keyword>
<evidence type="ECO:0000313" key="4">
    <source>
        <dbReference type="EMBL" id="MDQ0463449.1"/>
    </source>
</evidence>
<dbReference type="RefSeq" id="WP_307347382.1">
    <property type="nucleotide sequence ID" value="NZ_JAUSVS010000002.1"/>
</dbReference>
<dbReference type="SUPFAM" id="SSF48498">
    <property type="entry name" value="Tetracyclin repressor-like, C-terminal domain"/>
    <property type="match status" value="1"/>
</dbReference>
<dbReference type="SUPFAM" id="SSF46689">
    <property type="entry name" value="Homeodomain-like"/>
    <property type="match status" value="1"/>
</dbReference>
<dbReference type="InterPro" id="IPR039536">
    <property type="entry name" value="TetR_C_Proteobacteria"/>
</dbReference>
<evidence type="ECO:0000313" key="5">
    <source>
        <dbReference type="Proteomes" id="UP001228905"/>
    </source>
</evidence>
<accession>A0ABU0IN69</accession>
<gene>
    <name evidence="4" type="ORF">QO010_001220</name>
</gene>
<dbReference type="Pfam" id="PF00440">
    <property type="entry name" value="TetR_N"/>
    <property type="match status" value="1"/>
</dbReference>
<dbReference type="InterPro" id="IPR050109">
    <property type="entry name" value="HTH-type_TetR-like_transc_reg"/>
</dbReference>
<dbReference type="InterPro" id="IPR036271">
    <property type="entry name" value="Tet_transcr_reg_TetR-rel_C_sf"/>
</dbReference>
<dbReference type="Pfam" id="PF14246">
    <property type="entry name" value="TetR_C_7"/>
    <property type="match status" value="1"/>
</dbReference>
<feature type="domain" description="HTH tetR-type" evidence="3">
    <location>
        <begin position="5"/>
        <end position="65"/>
    </location>
</feature>
<dbReference type="PANTHER" id="PTHR30055:SF146">
    <property type="entry name" value="HTH-TYPE TRANSCRIPTIONAL DUAL REGULATOR CECR"/>
    <property type="match status" value="1"/>
</dbReference>
<dbReference type="PANTHER" id="PTHR30055">
    <property type="entry name" value="HTH-TYPE TRANSCRIPTIONAL REGULATOR RUTR"/>
    <property type="match status" value="1"/>
</dbReference>
<dbReference type="Gene3D" id="1.10.357.10">
    <property type="entry name" value="Tetracycline Repressor, domain 2"/>
    <property type="match status" value="1"/>
</dbReference>
<sequence>MSRSDRKRREILDTARILFLKEGFAGAGMETLAREAGVSTATLYAHFPSKSEMFRTVVEEAVAELARRVRDTTSHRGDPRSRLCEFAYAYAQFYADPLSRSVFRMVTAERRRFGGVADYFQDRAHSELGGAAIEILNALAAAGEIRFEKASWAAGQLLGMLEHATLVFGLVAGDDAMPRRPLKMICDDAVDTFLARYGV</sequence>
<reference evidence="4 5" key="1">
    <citation type="submission" date="2023-07" db="EMBL/GenBank/DDBJ databases">
        <title>Genomic Encyclopedia of Type Strains, Phase IV (KMG-IV): sequencing the most valuable type-strain genomes for metagenomic binning, comparative biology and taxonomic classification.</title>
        <authorList>
            <person name="Goeker M."/>
        </authorList>
    </citation>
    <scope>NUCLEOTIDE SEQUENCE [LARGE SCALE GENOMIC DNA]</scope>
    <source>
        <strain evidence="4 5">DSM 18695</strain>
    </source>
</reference>
<dbReference type="InterPro" id="IPR009057">
    <property type="entry name" value="Homeodomain-like_sf"/>
</dbReference>
<dbReference type="PROSITE" id="PS50977">
    <property type="entry name" value="HTH_TETR_2"/>
    <property type="match status" value="1"/>
</dbReference>
<evidence type="ECO:0000256" key="1">
    <source>
        <dbReference type="ARBA" id="ARBA00023125"/>
    </source>
</evidence>
<name>A0ABU0IN69_9CAUL</name>
<dbReference type="Proteomes" id="UP001228905">
    <property type="component" value="Unassembled WGS sequence"/>
</dbReference>
<proteinExistence type="predicted"/>
<keyword evidence="5" id="KW-1185">Reference proteome</keyword>
<dbReference type="InterPro" id="IPR001647">
    <property type="entry name" value="HTH_TetR"/>
</dbReference>
<dbReference type="EMBL" id="JAUSVS010000002">
    <property type="protein sequence ID" value="MDQ0463449.1"/>
    <property type="molecule type" value="Genomic_DNA"/>
</dbReference>
<comment type="caution">
    <text evidence="4">The sequence shown here is derived from an EMBL/GenBank/DDBJ whole genome shotgun (WGS) entry which is preliminary data.</text>
</comment>
<evidence type="ECO:0000256" key="2">
    <source>
        <dbReference type="PROSITE-ProRule" id="PRU00335"/>
    </source>
</evidence>
<feature type="DNA-binding region" description="H-T-H motif" evidence="2">
    <location>
        <begin position="28"/>
        <end position="47"/>
    </location>
</feature>
<dbReference type="PRINTS" id="PR00455">
    <property type="entry name" value="HTHTETR"/>
</dbReference>
<evidence type="ECO:0000259" key="3">
    <source>
        <dbReference type="PROSITE" id="PS50977"/>
    </source>
</evidence>
<organism evidence="4 5">
    <name type="scientific">Caulobacter ginsengisoli</name>
    <dbReference type="NCBI Taxonomy" id="400775"/>
    <lineage>
        <taxon>Bacteria</taxon>
        <taxon>Pseudomonadati</taxon>
        <taxon>Pseudomonadota</taxon>
        <taxon>Alphaproteobacteria</taxon>
        <taxon>Caulobacterales</taxon>
        <taxon>Caulobacteraceae</taxon>
        <taxon>Caulobacter</taxon>
    </lineage>
</organism>
<protein>
    <submittedName>
        <fullName evidence="4">AcrR family transcriptional regulator</fullName>
    </submittedName>
</protein>